<dbReference type="OrthoDB" id="9794954at2"/>
<dbReference type="InterPro" id="IPR033412">
    <property type="entry name" value="PFOR_II"/>
</dbReference>
<dbReference type="CDD" id="cd07034">
    <property type="entry name" value="TPP_PYR_PFOR_IOR-alpha_like"/>
    <property type="match status" value="1"/>
</dbReference>
<evidence type="ECO:0000259" key="3">
    <source>
        <dbReference type="Pfam" id="PF01855"/>
    </source>
</evidence>
<dbReference type="Pfam" id="PF01855">
    <property type="entry name" value="POR_N"/>
    <property type="match status" value="1"/>
</dbReference>
<dbReference type="PANTHER" id="PTHR32154:SF0">
    <property type="entry name" value="PYRUVATE-FLAVODOXIN OXIDOREDUCTASE-RELATED"/>
    <property type="match status" value="1"/>
</dbReference>
<dbReference type="InterPro" id="IPR050722">
    <property type="entry name" value="Pyruvate:ferred/Flavod_OxRd"/>
</dbReference>
<dbReference type="RefSeq" id="WP_156272248.1">
    <property type="nucleotide sequence ID" value="NZ_CP046244.1"/>
</dbReference>
<dbReference type="EC" id="1.2.7.1" evidence="5"/>
<name>A0A6I5ZPE4_9FIRM</name>
<dbReference type="Gene3D" id="3.40.50.920">
    <property type="match status" value="1"/>
</dbReference>
<evidence type="ECO:0000313" key="5">
    <source>
        <dbReference type="EMBL" id="QGP91638.1"/>
    </source>
</evidence>
<dbReference type="InterPro" id="IPR002880">
    <property type="entry name" value="Pyrv_Fd/Flavodoxin_OxRdtase_N"/>
</dbReference>
<keyword evidence="2 5" id="KW-0560">Oxidoreductase</keyword>
<keyword evidence="5" id="KW-0670">Pyruvate</keyword>
<dbReference type="InterPro" id="IPR029061">
    <property type="entry name" value="THDP-binding"/>
</dbReference>
<evidence type="ECO:0000259" key="4">
    <source>
        <dbReference type="Pfam" id="PF17147"/>
    </source>
</evidence>
<feature type="domain" description="Pyruvate:ferredoxin oxidoreductase core" evidence="4">
    <location>
        <begin position="259"/>
        <end position="360"/>
    </location>
</feature>
<keyword evidence="6" id="KW-1185">Reference proteome</keyword>
<sequence>MRQLLNGNEAAAHAARLARVEVLASYPITPAAPVMEKITQFIAEGSLKCNFVRVESDHSALAAALGATMAGARSFLITNSQGLAYMSEVLYHVSGLRQPVVMAVVNRALAAPHSRFPEHGDVVAQEACGWVQLFCENNQEVLDSLLQAFRLGEDERVRLPVMVNYEGYIQSHTRETVDLPEQEAVANFLPLVRRPVLDVNNPLAVNTVTGPELYIDYKYQQDAALQRAGEVLQEVSTAYAGLTGRDWGGPVTGYRLEDAAIVLVAMGSLVSTARIAVDALRAVGEKAGLLKVRLFRPFPAAAVRESLRAAEAVVALDKNIVYGAGGALARELRAGLYGLATMPVYSYILGLGGRDVGVEDLTSIYRQVREQLGAGTTPAPYQWYGL</sequence>
<dbReference type="FunFam" id="3.40.50.970:FF:000012">
    <property type="entry name" value="Pyruvate:ferredoxin (Flavodoxin) oxidoreductase"/>
    <property type="match status" value="1"/>
</dbReference>
<comment type="similarity">
    <text evidence="1">Belongs to the pyruvate:ferredoxin/flavodoxin oxidoreductase family.</text>
</comment>
<evidence type="ECO:0000256" key="1">
    <source>
        <dbReference type="ARBA" id="ARBA00009032"/>
    </source>
</evidence>
<gene>
    <name evidence="5" type="primary">porA</name>
    <name evidence="5" type="ORF">MGLY_09790</name>
</gene>
<dbReference type="Pfam" id="PF17147">
    <property type="entry name" value="PFOR_II"/>
    <property type="match status" value="1"/>
</dbReference>
<organism evidence="5 6">
    <name type="scientific">Neomoorella glycerini</name>
    <dbReference type="NCBI Taxonomy" id="55779"/>
    <lineage>
        <taxon>Bacteria</taxon>
        <taxon>Bacillati</taxon>
        <taxon>Bacillota</taxon>
        <taxon>Clostridia</taxon>
        <taxon>Neomoorellales</taxon>
        <taxon>Neomoorellaceae</taxon>
        <taxon>Neomoorella</taxon>
    </lineage>
</organism>
<dbReference type="SUPFAM" id="SSF52922">
    <property type="entry name" value="TK C-terminal domain-like"/>
    <property type="match status" value="1"/>
</dbReference>
<proteinExistence type="inferred from homology"/>
<accession>A0A6I5ZPE4</accession>
<dbReference type="EMBL" id="CP046244">
    <property type="protein sequence ID" value="QGP91638.1"/>
    <property type="molecule type" value="Genomic_DNA"/>
</dbReference>
<dbReference type="GO" id="GO:0006979">
    <property type="term" value="P:response to oxidative stress"/>
    <property type="evidence" value="ECO:0007669"/>
    <property type="project" value="TreeGrafter"/>
</dbReference>
<dbReference type="Proteomes" id="UP000425916">
    <property type="component" value="Chromosome"/>
</dbReference>
<reference evidence="5 6" key="1">
    <citation type="submission" date="2019-11" db="EMBL/GenBank/DDBJ databases">
        <title>Genome sequence of Moorella glycerini DSM11254.</title>
        <authorList>
            <person name="Poehlein A."/>
            <person name="Boeer T."/>
            <person name="Daniel R."/>
        </authorList>
    </citation>
    <scope>NUCLEOTIDE SEQUENCE [LARGE SCALE GENOMIC DNA]</scope>
    <source>
        <strain evidence="5 6">DSM 11254</strain>
    </source>
</reference>
<evidence type="ECO:0000313" key="6">
    <source>
        <dbReference type="Proteomes" id="UP000425916"/>
    </source>
</evidence>
<evidence type="ECO:0000256" key="2">
    <source>
        <dbReference type="ARBA" id="ARBA00023002"/>
    </source>
</evidence>
<protein>
    <submittedName>
        <fullName evidence="5">Pyruvate synthase subunit PorA</fullName>
        <ecNumber evidence="5">1.2.7.1</ecNumber>
    </submittedName>
</protein>
<dbReference type="InterPro" id="IPR009014">
    <property type="entry name" value="Transketo_C/PFOR_II"/>
</dbReference>
<dbReference type="Gene3D" id="3.40.50.970">
    <property type="match status" value="1"/>
</dbReference>
<dbReference type="PANTHER" id="PTHR32154">
    <property type="entry name" value="PYRUVATE-FLAVODOXIN OXIDOREDUCTASE-RELATED"/>
    <property type="match status" value="1"/>
</dbReference>
<dbReference type="SUPFAM" id="SSF52518">
    <property type="entry name" value="Thiamin diphosphate-binding fold (THDP-binding)"/>
    <property type="match status" value="1"/>
</dbReference>
<dbReference type="AlphaFoldDB" id="A0A6I5ZPE4"/>
<dbReference type="FunFam" id="3.40.50.920:FF:000010">
    <property type="entry name" value="Pyruvate ferredoxin oxidoreductase, alpha subunit"/>
    <property type="match status" value="1"/>
</dbReference>
<dbReference type="GO" id="GO:0019164">
    <property type="term" value="F:pyruvate synthase activity"/>
    <property type="evidence" value="ECO:0007669"/>
    <property type="project" value="UniProtKB-EC"/>
</dbReference>
<feature type="domain" description="Pyruvate flavodoxin/ferredoxin oxidoreductase pyrimidine binding" evidence="3">
    <location>
        <begin position="13"/>
        <end position="235"/>
    </location>
</feature>